<sequence>MDSIGEHYMMKMNIATAHSANVTQDPFTDTTDDIIEIREHRCCARAKFEDEQSKEAKAWVDQTLNARKVRKFEYRVEVPRNWEDVLRIDMENDNTAWQDAIKKEIGALLVLECFDTQEEGYRPPEDYQYVRMHLVYAVKVDLRKKARLVCDGSRVNPRGLTIHATIVKGISVRLLDLIASHWNKKILTGGSNLALQAMDTSTLHFCARLSRGL</sequence>
<keyword evidence="2" id="KW-1185">Reference proteome</keyword>
<organism evidence="1 2">
    <name type="scientific">Chaetoceros tenuissimus</name>
    <dbReference type="NCBI Taxonomy" id="426638"/>
    <lineage>
        <taxon>Eukaryota</taxon>
        <taxon>Sar</taxon>
        <taxon>Stramenopiles</taxon>
        <taxon>Ochrophyta</taxon>
        <taxon>Bacillariophyta</taxon>
        <taxon>Coscinodiscophyceae</taxon>
        <taxon>Chaetocerotophycidae</taxon>
        <taxon>Chaetocerotales</taxon>
        <taxon>Chaetocerotaceae</taxon>
        <taxon>Chaetoceros</taxon>
    </lineage>
</organism>
<gene>
    <name evidence="1" type="ORF">CTEN210_05668</name>
</gene>
<reference evidence="1 2" key="1">
    <citation type="journal article" date="2021" name="Sci. Rep.">
        <title>The genome of the diatom Chaetoceros tenuissimus carries an ancient integrated fragment of an extant virus.</title>
        <authorList>
            <person name="Hongo Y."/>
            <person name="Kimura K."/>
            <person name="Takaki Y."/>
            <person name="Yoshida Y."/>
            <person name="Baba S."/>
            <person name="Kobayashi G."/>
            <person name="Nagasaki K."/>
            <person name="Hano T."/>
            <person name="Tomaru Y."/>
        </authorList>
    </citation>
    <scope>NUCLEOTIDE SEQUENCE [LARGE SCALE GENOMIC DNA]</scope>
    <source>
        <strain evidence="1 2">NIES-3715</strain>
    </source>
</reference>
<evidence type="ECO:0000313" key="1">
    <source>
        <dbReference type="EMBL" id="GFH49192.1"/>
    </source>
</evidence>
<comment type="caution">
    <text evidence="1">The sequence shown here is derived from an EMBL/GenBank/DDBJ whole genome shotgun (WGS) entry which is preliminary data.</text>
</comment>
<evidence type="ECO:0000313" key="2">
    <source>
        <dbReference type="Proteomes" id="UP001054902"/>
    </source>
</evidence>
<protein>
    <submittedName>
        <fullName evidence="1">Gag-pol polyprotein</fullName>
    </submittedName>
</protein>
<accession>A0AAD3CNL8</accession>
<name>A0AAD3CNL8_9STRA</name>
<dbReference type="Proteomes" id="UP001054902">
    <property type="component" value="Unassembled WGS sequence"/>
</dbReference>
<proteinExistence type="predicted"/>
<dbReference type="EMBL" id="BLLK01000033">
    <property type="protein sequence ID" value="GFH49192.1"/>
    <property type="molecule type" value="Genomic_DNA"/>
</dbReference>
<dbReference type="AlphaFoldDB" id="A0AAD3CNL8"/>